<evidence type="ECO:0000313" key="2">
    <source>
        <dbReference type="EMBL" id="CAB4582550.1"/>
    </source>
</evidence>
<dbReference type="Gene3D" id="3.90.190.20">
    <property type="entry name" value="Mur ligase, C-terminal domain"/>
    <property type="match status" value="1"/>
</dbReference>
<feature type="domain" description="Mur ligase C-terminal" evidence="1">
    <location>
        <begin position="1"/>
        <end position="61"/>
    </location>
</feature>
<dbReference type="PANTHER" id="PTHR23135">
    <property type="entry name" value="MUR LIGASE FAMILY MEMBER"/>
    <property type="match status" value="1"/>
</dbReference>
<name>A0A6J6F0T3_9ZZZZ</name>
<dbReference type="GO" id="GO:0016881">
    <property type="term" value="F:acid-amino acid ligase activity"/>
    <property type="evidence" value="ECO:0007669"/>
    <property type="project" value="InterPro"/>
</dbReference>
<sequence>MIVTDDNPRTEDASQIRAQIILGIDAIGVSYQEIADRRAAILAAVSEVKSSNDLVAVLGKGHEQGQQIGNETYPFDDLAELRAAILNRASNE</sequence>
<organism evidence="2">
    <name type="scientific">freshwater metagenome</name>
    <dbReference type="NCBI Taxonomy" id="449393"/>
    <lineage>
        <taxon>unclassified sequences</taxon>
        <taxon>metagenomes</taxon>
        <taxon>ecological metagenomes</taxon>
    </lineage>
</organism>
<evidence type="ECO:0000259" key="1">
    <source>
        <dbReference type="Pfam" id="PF02875"/>
    </source>
</evidence>
<dbReference type="InterPro" id="IPR036615">
    <property type="entry name" value="Mur_ligase_C_dom_sf"/>
</dbReference>
<dbReference type="InterPro" id="IPR004101">
    <property type="entry name" value="Mur_ligase_C"/>
</dbReference>
<protein>
    <submittedName>
        <fullName evidence="2">Unannotated protein</fullName>
    </submittedName>
</protein>
<dbReference type="PANTHER" id="PTHR23135:SF4">
    <property type="entry name" value="UDP-N-ACETYLMURAMOYL-L-ALANYL-D-GLUTAMATE--2,6-DIAMINOPIMELATE LIGASE MURE HOMOLOG, CHLOROPLASTIC"/>
    <property type="match status" value="1"/>
</dbReference>
<accession>A0A6J6F0T3</accession>
<reference evidence="2" key="1">
    <citation type="submission" date="2020-05" db="EMBL/GenBank/DDBJ databases">
        <authorList>
            <person name="Chiriac C."/>
            <person name="Salcher M."/>
            <person name="Ghai R."/>
            <person name="Kavagutti S V."/>
        </authorList>
    </citation>
    <scope>NUCLEOTIDE SEQUENCE</scope>
</reference>
<gene>
    <name evidence="2" type="ORF">UFOPK1726_01028</name>
</gene>
<dbReference type="SUPFAM" id="SSF53244">
    <property type="entry name" value="MurD-like peptide ligases, peptide-binding domain"/>
    <property type="match status" value="1"/>
</dbReference>
<proteinExistence type="predicted"/>
<dbReference type="AlphaFoldDB" id="A0A6J6F0T3"/>
<dbReference type="EMBL" id="CAEZTT010000134">
    <property type="protein sequence ID" value="CAB4582550.1"/>
    <property type="molecule type" value="Genomic_DNA"/>
</dbReference>
<dbReference type="Pfam" id="PF02875">
    <property type="entry name" value="Mur_ligase_C"/>
    <property type="match status" value="1"/>
</dbReference>